<evidence type="ECO:0008006" key="3">
    <source>
        <dbReference type="Google" id="ProtNLM"/>
    </source>
</evidence>
<reference evidence="2" key="1">
    <citation type="journal article" date="2019" name="Int. J. Syst. Evol. Microbiol.">
        <title>The Global Catalogue of Microorganisms (GCM) 10K type strain sequencing project: providing services to taxonomists for standard genome sequencing and annotation.</title>
        <authorList>
            <consortium name="The Broad Institute Genomics Platform"/>
            <consortium name="The Broad Institute Genome Sequencing Center for Infectious Disease"/>
            <person name="Wu L."/>
            <person name="Ma J."/>
        </authorList>
    </citation>
    <scope>NUCLEOTIDE SEQUENCE [LARGE SCALE GENOMIC DNA]</scope>
    <source>
        <strain evidence="2">JCM 18302</strain>
    </source>
</reference>
<protein>
    <recommendedName>
        <fullName evidence="3">Glycosyl hydrolase family 38</fullName>
    </recommendedName>
</protein>
<dbReference type="Proteomes" id="UP001500804">
    <property type="component" value="Unassembled WGS sequence"/>
</dbReference>
<name>A0ABP9NWS8_9PSEU</name>
<dbReference type="SUPFAM" id="SSF74650">
    <property type="entry name" value="Galactose mutarotase-like"/>
    <property type="match status" value="1"/>
</dbReference>
<evidence type="ECO:0000313" key="2">
    <source>
        <dbReference type="Proteomes" id="UP001500804"/>
    </source>
</evidence>
<proteinExistence type="predicted"/>
<keyword evidence="2" id="KW-1185">Reference proteome</keyword>
<organism evidence="1 2">
    <name type="scientific">Pseudonocardia adelaidensis</name>
    <dbReference type="NCBI Taxonomy" id="648754"/>
    <lineage>
        <taxon>Bacteria</taxon>
        <taxon>Bacillati</taxon>
        <taxon>Actinomycetota</taxon>
        <taxon>Actinomycetes</taxon>
        <taxon>Pseudonocardiales</taxon>
        <taxon>Pseudonocardiaceae</taxon>
        <taxon>Pseudonocardia</taxon>
    </lineage>
</organism>
<sequence>MAACRAGPPLADAERVGVVEEHHVRRVQLLREDLAERHAAQRVELADAREAADACGVVERAGDRDAPARTRCARGTYTRPAPGNVLTNLSPAWDHWAQADAGVEQRLVYEYAADGVRWARTTLRLGRDQPRLDIENRLSKPLTMTKESAFFAFPFAADDPTVRYEITGALTGDGLDHVPGAPQHMRAVRNWVSIADGDHAVAWATDEAPLVHPETIALPYAPFPDSTTPREPATVYSWVHNNVWDTNFPSQQGFTASVRYAVGVRRADERISPSGLGIRTAADLTQPVHGVLAAGPATAEPAPERSLVELDDDRVRLVSVSGAEGGVLLRLQSYAEEPVAVRVRVAVPVSAAWTATYLGDRRDELAVEGETVAVDLPRLGTAGLLLALG</sequence>
<dbReference type="EMBL" id="BAABJO010000027">
    <property type="protein sequence ID" value="GAA5133598.1"/>
    <property type="molecule type" value="Genomic_DNA"/>
</dbReference>
<comment type="caution">
    <text evidence="1">The sequence shown here is derived from an EMBL/GenBank/DDBJ whole genome shotgun (WGS) entry which is preliminary data.</text>
</comment>
<evidence type="ECO:0000313" key="1">
    <source>
        <dbReference type="EMBL" id="GAA5133598.1"/>
    </source>
</evidence>
<accession>A0ABP9NWS8</accession>
<gene>
    <name evidence="1" type="ORF">GCM10023320_60060</name>
</gene>
<dbReference type="InterPro" id="IPR011013">
    <property type="entry name" value="Gal_mutarotase_sf_dom"/>
</dbReference>